<evidence type="ECO:0000256" key="5">
    <source>
        <dbReference type="ARBA" id="ARBA00022723"/>
    </source>
</evidence>
<dbReference type="RefSeq" id="WP_223204227.1">
    <property type="nucleotide sequence ID" value="NZ_AURB01000055.1"/>
</dbReference>
<evidence type="ECO:0000259" key="10">
    <source>
        <dbReference type="PROSITE" id="PS51918"/>
    </source>
</evidence>
<dbReference type="SFLD" id="SFLDG01082">
    <property type="entry name" value="B12-binding_domain_containing"/>
    <property type="match status" value="1"/>
</dbReference>
<evidence type="ECO:0000256" key="9">
    <source>
        <dbReference type="RuleBase" id="RU364116"/>
    </source>
</evidence>
<keyword evidence="12" id="KW-1185">Reference proteome</keyword>
<keyword evidence="9" id="KW-0963">Cytoplasm</keyword>
<dbReference type="SFLD" id="SFLDF00288">
    <property type="entry name" value="HemN-like__clustered_with_nucl"/>
    <property type="match status" value="1"/>
</dbReference>
<dbReference type="InterPro" id="IPR006638">
    <property type="entry name" value="Elp3/MiaA/NifB-like_rSAM"/>
</dbReference>
<dbReference type="NCBIfam" id="TIGR00539">
    <property type="entry name" value="hemN_rel"/>
    <property type="match status" value="1"/>
</dbReference>
<keyword evidence="6 9" id="KW-0408">Iron</keyword>
<protein>
    <recommendedName>
        <fullName evidence="2 9">Heme chaperone HemW</fullName>
    </recommendedName>
</protein>
<dbReference type="GO" id="GO:0051539">
    <property type="term" value="F:4 iron, 4 sulfur cluster binding"/>
    <property type="evidence" value="ECO:0007669"/>
    <property type="project" value="UniProtKB-UniRule"/>
</dbReference>
<dbReference type="InterPro" id="IPR004559">
    <property type="entry name" value="HemW-like"/>
</dbReference>
<evidence type="ECO:0000313" key="11">
    <source>
        <dbReference type="EMBL" id="UNO47912.1"/>
    </source>
</evidence>
<dbReference type="Proteomes" id="UP000829401">
    <property type="component" value="Chromosome"/>
</dbReference>
<evidence type="ECO:0000256" key="2">
    <source>
        <dbReference type="ARBA" id="ARBA00017228"/>
    </source>
</evidence>
<evidence type="ECO:0000256" key="4">
    <source>
        <dbReference type="ARBA" id="ARBA00022691"/>
    </source>
</evidence>
<keyword evidence="7 9" id="KW-0411">Iron-sulfur</keyword>
<dbReference type="GO" id="GO:0004109">
    <property type="term" value="F:coproporphyrinogen oxidase activity"/>
    <property type="evidence" value="ECO:0007669"/>
    <property type="project" value="InterPro"/>
</dbReference>
<accession>A0A9E6ZFE3</accession>
<evidence type="ECO:0000256" key="8">
    <source>
        <dbReference type="ARBA" id="ARBA00023186"/>
    </source>
</evidence>
<feature type="domain" description="Radical SAM core" evidence="10">
    <location>
        <begin position="9"/>
        <end position="244"/>
    </location>
</feature>
<dbReference type="InterPro" id="IPR010723">
    <property type="entry name" value="HemN_C"/>
</dbReference>
<dbReference type="SFLD" id="SFLDF00562">
    <property type="entry name" value="HemN-like__clustered_with_heat"/>
    <property type="match status" value="1"/>
</dbReference>
<evidence type="ECO:0000256" key="3">
    <source>
        <dbReference type="ARBA" id="ARBA00022617"/>
    </source>
</evidence>
<name>A0A9E6ZFE3_ALIAG</name>
<dbReference type="Pfam" id="PF04055">
    <property type="entry name" value="Radical_SAM"/>
    <property type="match status" value="1"/>
</dbReference>
<evidence type="ECO:0000256" key="1">
    <source>
        <dbReference type="ARBA" id="ARBA00006100"/>
    </source>
</evidence>
<dbReference type="InterPro" id="IPR058240">
    <property type="entry name" value="rSAM_sf"/>
</dbReference>
<dbReference type="InterPro" id="IPR007197">
    <property type="entry name" value="rSAM"/>
</dbReference>
<keyword evidence="3 9" id="KW-0349">Heme</keyword>
<dbReference type="Gene3D" id="3.20.20.70">
    <property type="entry name" value="Aldolase class I"/>
    <property type="match status" value="1"/>
</dbReference>
<dbReference type="SFLD" id="SFLDG01065">
    <property type="entry name" value="anaerobic_coproporphyrinogen-I"/>
    <property type="match status" value="1"/>
</dbReference>
<comment type="similarity">
    <text evidence="1">Belongs to the anaerobic coproporphyrinogen-III oxidase family. HemW subfamily.</text>
</comment>
<keyword evidence="9" id="KW-0004">4Fe-4S</keyword>
<sequence length="393" mass="43736">MTQPVRDQEKLATPTSLYVHIPFCKSRCFYCDFNTYVAPDSVMVDYVDALGAEFEKLGQSAQGPLQTVFFGGGTPTLPSSALLERMLTQLHAHFSLADGAEFTFESNPDSVDEEKLALLRSFGVNRLSFGAQTFRDRLLMTIGRAHDAQKVVDSVERAYQLGFRQINVDLMFGLPEQSLADVEHALDRVLSLPIDHVSAYWLKVEEGTPFAKWRDSGQLPLPGEDLEADMYDLVRDRLQQAGFAHYEISNFARPGGEARHNLVYWRNQPYLAAGAGAHGYVEGVRYENVPKLPDYIGTLKAGNRPILSSYAVTDAEAAEDTMMLGLRLAEGVSKEDFVSRYGVTIEDVYGDVYLQLLEQGLLVEEALRVRIPAQYWPVANAIFEKFVSVGGAD</sequence>
<dbReference type="SFLD" id="SFLDS00029">
    <property type="entry name" value="Radical_SAM"/>
    <property type="match status" value="1"/>
</dbReference>
<organism evidence="11 12">
    <name type="scientific">Alicyclobacillus acidoterrestris (strain ATCC 49025 / DSM 3922 / CIP 106132 / NCIMB 13137 / GD3B)</name>
    <dbReference type="NCBI Taxonomy" id="1356854"/>
    <lineage>
        <taxon>Bacteria</taxon>
        <taxon>Bacillati</taxon>
        <taxon>Bacillota</taxon>
        <taxon>Bacilli</taxon>
        <taxon>Bacillales</taxon>
        <taxon>Alicyclobacillaceae</taxon>
        <taxon>Alicyclobacillus</taxon>
    </lineage>
</organism>
<gene>
    <name evidence="11" type="primary">hemW</name>
    <name evidence="11" type="ORF">K1I37_14630</name>
</gene>
<dbReference type="Pfam" id="PF06969">
    <property type="entry name" value="HemN_C"/>
    <property type="match status" value="1"/>
</dbReference>
<dbReference type="PANTHER" id="PTHR13932">
    <property type="entry name" value="COPROPORPHYRINIGEN III OXIDASE"/>
    <property type="match status" value="1"/>
</dbReference>
<dbReference type="GO" id="GO:0005737">
    <property type="term" value="C:cytoplasm"/>
    <property type="evidence" value="ECO:0007669"/>
    <property type="project" value="UniProtKB-SubCell"/>
</dbReference>
<keyword evidence="8 9" id="KW-0143">Chaperone</keyword>
<reference evidence="12" key="1">
    <citation type="journal article" date="2022" name="G3 (Bethesda)">
        <title>Unveiling the complete genome sequence of Alicyclobacillus acidoterrestris DSM 3922T, a taint-producing strain.</title>
        <authorList>
            <person name="Leonardo I.C."/>
            <person name="Barreto Crespo M.T."/>
            <person name="Gaspar F.B."/>
        </authorList>
    </citation>
    <scope>NUCLEOTIDE SEQUENCE [LARGE SCALE GENOMIC DNA]</scope>
    <source>
        <strain evidence="12">DSM 3922</strain>
    </source>
</reference>
<dbReference type="AlphaFoldDB" id="A0A9E6ZFE3"/>
<dbReference type="KEGG" id="aaco:K1I37_14630"/>
<dbReference type="PANTHER" id="PTHR13932:SF5">
    <property type="entry name" value="RADICAL S-ADENOSYL METHIONINE DOMAIN-CONTAINING PROTEIN 1, MITOCHONDRIAL"/>
    <property type="match status" value="1"/>
</dbReference>
<proteinExistence type="inferred from homology"/>
<dbReference type="PROSITE" id="PS51918">
    <property type="entry name" value="RADICAL_SAM"/>
    <property type="match status" value="1"/>
</dbReference>
<dbReference type="GO" id="GO:0046872">
    <property type="term" value="F:metal ion binding"/>
    <property type="evidence" value="ECO:0007669"/>
    <property type="project" value="UniProtKB-UniRule"/>
</dbReference>
<dbReference type="InterPro" id="IPR034505">
    <property type="entry name" value="Coproporphyrinogen-III_oxidase"/>
</dbReference>
<dbReference type="EMBL" id="CP080467">
    <property type="protein sequence ID" value="UNO47912.1"/>
    <property type="molecule type" value="Genomic_DNA"/>
</dbReference>
<evidence type="ECO:0000256" key="6">
    <source>
        <dbReference type="ARBA" id="ARBA00023004"/>
    </source>
</evidence>
<dbReference type="SMART" id="SM00729">
    <property type="entry name" value="Elp3"/>
    <property type="match status" value="1"/>
</dbReference>
<keyword evidence="5 9" id="KW-0479">Metal-binding</keyword>
<dbReference type="GO" id="GO:0006779">
    <property type="term" value="P:porphyrin-containing compound biosynthetic process"/>
    <property type="evidence" value="ECO:0007669"/>
    <property type="project" value="InterPro"/>
</dbReference>
<dbReference type="SUPFAM" id="SSF102114">
    <property type="entry name" value="Radical SAM enzymes"/>
    <property type="match status" value="1"/>
</dbReference>
<comment type="function">
    <text evidence="9">Probably acts as a heme chaperone, transferring heme to an unknown acceptor. Binds one molecule of heme per monomer, possibly covalently. Binds 1 [4Fe-4S] cluster. The cluster is coordinated with 3 cysteines and an exchangeable S-adenosyl-L-methionine.</text>
</comment>
<evidence type="ECO:0000256" key="7">
    <source>
        <dbReference type="ARBA" id="ARBA00023014"/>
    </source>
</evidence>
<keyword evidence="4 9" id="KW-0949">S-adenosyl-L-methionine</keyword>
<evidence type="ECO:0000313" key="12">
    <source>
        <dbReference type="Proteomes" id="UP000829401"/>
    </source>
</evidence>
<dbReference type="InterPro" id="IPR013785">
    <property type="entry name" value="Aldolase_TIM"/>
</dbReference>
<comment type="subcellular location">
    <subcellularLocation>
        <location evidence="9">Cytoplasm</location>
    </subcellularLocation>
</comment>